<accession>A0A965GDG4</accession>
<dbReference type="AlphaFoldDB" id="A0A965GDG4"/>
<name>A0A965GDG4_9PROT</name>
<evidence type="ECO:0000313" key="2">
    <source>
        <dbReference type="Proteomes" id="UP000740727"/>
    </source>
</evidence>
<proteinExistence type="predicted"/>
<dbReference type="EMBL" id="RFXN01000105">
    <property type="protein sequence ID" value="NBR94333.1"/>
    <property type="molecule type" value="Genomic_DNA"/>
</dbReference>
<dbReference type="Proteomes" id="UP000740727">
    <property type="component" value="Unassembled WGS sequence"/>
</dbReference>
<protein>
    <submittedName>
        <fullName evidence="1">Uncharacterized protein</fullName>
    </submittedName>
</protein>
<gene>
    <name evidence="1" type="ORF">EBT44_05875</name>
</gene>
<organism evidence="1 2">
    <name type="scientific">Candidatus Fonsibacter lacus</name>
    <dbReference type="NCBI Taxonomy" id="2576439"/>
    <lineage>
        <taxon>Bacteria</taxon>
        <taxon>Pseudomonadati</taxon>
        <taxon>Pseudomonadota</taxon>
        <taxon>Alphaproteobacteria</taxon>
        <taxon>Candidatus Pelagibacterales</taxon>
        <taxon>Candidatus Pelagibacterales incertae sedis</taxon>
        <taxon>Candidatus Fonsibacter</taxon>
    </lineage>
</organism>
<sequence length="232" mass="25373">MSTAGAVLTRASRQLLSGTVEERNKLATTVTSSDTSIVLSYDLGGFREGSVIEIESELMYIWESATATKTLTVQRGYDGTTAVAHTAGVLATVNPRFPRQQMLDALNSDIDDLSSTVNGLFRVVAQDINYNGSDRQINITSGSGIIDLLDVRLRYLADDYPMIRKVRLQRNLPTADFASGFAIVFDEPVMAGTLRVVTKREFTRASSESSDLQTACFVPQSCEDILEMGVLR</sequence>
<evidence type="ECO:0000313" key="1">
    <source>
        <dbReference type="EMBL" id="NBR94333.1"/>
    </source>
</evidence>
<comment type="caution">
    <text evidence="1">The sequence shown here is derived from an EMBL/GenBank/DDBJ whole genome shotgun (WGS) entry which is preliminary data.</text>
</comment>
<reference evidence="1" key="1">
    <citation type="submission" date="2018-10" db="EMBL/GenBank/DDBJ databases">
        <title>Iterative Subtractive Binning of Freshwater Chronoseries Metagenomes Recovers Nearly Complete Genomes from over Four Hundred Novel Species.</title>
        <authorList>
            <person name="Rodriguez-R L.M."/>
            <person name="Tsementzi D."/>
            <person name="Luo C."/>
            <person name="Konstantinidis K.T."/>
        </authorList>
    </citation>
    <scope>NUCLEOTIDE SEQUENCE</scope>
    <source>
        <strain evidence="1">WB5_2A_028</strain>
    </source>
</reference>